<protein>
    <submittedName>
        <fullName evidence="1">Uncharacterized protein</fullName>
    </submittedName>
</protein>
<keyword evidence="2" id="KW-1185">Reference proteome</keyword>
<gene>
    <name evidence="1" type="ORF">ACFPP9_10695</name>
</gene>
<comment type="caution">
    <text evidence="1">The sequence shown here is derived from an EMBL/GenBank/DDBJ whole genome shotgun (WGS) entry which is preliminary data.</text>
</comment>
<accession>A0ABW0PUE4</accession>
<sequence>MFDNYIIEIDDQAAGILIRSGSRSFAFHALEGTFATLEGRIFSDVVAAERAARKIRRNPAPTLAKAS</sequence>
<evidence type="ECO:0000313" key="2">
    <source>
        <dbReference type="Proteomes" id="UP001596150"/>
    </source>
</evidence>
<organism evidence="1 2">
    <name type="scientific">Kaistia terrae</name>
    <dbReference type="NCBI Taxonomy" id="537017"/>
    <lineage>
        <taxon>Bacteria</taxon>
        <taxon>Pseudomonadati</taxon>
        <taxon>Pseudomonadota</taxon>
        <taxon>Alphaproteobacteria</taxon>
        <taxon>Hyphomicrobiales</taxon>
        <taxon>Kaistiaceae</taxon>
        <taxon>Kaistia</taxon>
    </lineage>
</organism>
<evidence type="ECO:0000313" key="1">
    <source>
        <dbReference type="EMBL" id="MFC5516239.1"/>
    </source>
</evidence>
<dbReference type="EMBL" id="JBHSML010000003">
    <property type="protein sequence ID" value="MFC5516239.1"/>
    <property type="molecule type" value="Genomic_DNA"/>
</dbReference>
<proteinExistence type="predicted"/>
<reference evidence="2" key="1">
    <citation type="journal article" date="2019" name="Int. J. Syst. Evol. Microbiol.">
        <title>The Global Catalogue of Microorganisms (GCM) 10K type strain sequencing project: providing services to taxonomists for standard genome sequencing and annotation.</title>
        <authorList>
            <consortium name="The Broad Institute Genomics Platform"/>
            <consortium name="The Broad Institute Genome Sequencing Center for Infectious Disease"/>
            <person name="Wu L."/>
            <person name="Ma J."/>
        </authorList>
    </citation>
    <scope>NUCLEOTIDE SEQUENCE [LARGE SCALE GENOMIC DNA]</scope>
    <source>
        <strain evidence="2">KACC 12633</strain>
    </source>
</reference>
<dbReference type="Proteomes" id="UP001596150">
    <property type="component" value="Unassembled WGS sequence"/>
</dbReference>
<dbReference type="RefSeq" id="WP_266341558.1">
    <property type="nucleotide sequence ID" value="NZ_JAPKNH010000001.1"/>
</dbReference>
<name>A0ABW0PUE4_9HYPH</name>